<keyword evidence="1" id="KW-0472">Membrane</keyword>
<reference evidence="2 3" key="1">
    <citation type="submission" date="2017-08" db="EMBL/GenBank/DDBJ databases">
        <title>Genomic and metabolic characterisation of spoilage-associated Pseudomonas species.</title>
        <authorList>
            <person name="Stanborough T."/>
            <person name="Fegan N."/>
            <person name="Powell S.M."/>
            <person name="Singh T."/>
            <person name="Tamplin M.L."/>
            <person name="Chandry P.S."/>
        </authorList>
    </citation>
    <scope>NUCLEOTIDE SEQUENCE [LARGE SCALE GENOMIC DNA]</scope>
    <source>
        <strain evidence="2 3">L1802</strain>
    </source>
</reference>
<feature type="transmembrane region" description="Helical" evidence="1">
    <location>
        <begin position="145"/>
        <end position="164"/>
    </location>
</feature>
<evidence type="ECO:0000256" key="1">
    <source>
        <dbReference type="SAM" id="Phobius"/>
    </source>
</evidence>
<sequence>MKKFSFYMPPKEYVSKPAELVAFFLLGLALMGVVIFTWNRIVDIPPVPKRLALRSAQVTQPLVVSRGQVDLYFNVNSDEGVYKYRLEIMHRDAERMDVRTGGDIWVALDADSNNPFVWGVYDEEFKLLVGRQQIEWGRRYINRGYHVAVIGFGLSVMCCLYFLVREVWNGFFYRREDGWK</sequence>
<keyword evidence="1" id="KW-0812">Transmembrane</keyword>
<feature type="transmembrane region" description="Helical" evidence="1">
    <location>
        <begin position="20"/>
        <end position="41"/>
    </location>
</feature>
<comment type="caution">
    <text evidence="2">The sequence shown here is derived from an EMBL/GenBank/DDBJ whole genome shotgun (WGS) entry which is preliminary data.</text>
</comment>
<protein>
    <submittedName>
        <fullName evidence="2">Uncharacterized protein</fullName>
    </submittedName>
</protein>
<accession>A0A266N9C1</accession>
<proteinExistence type="predicted"/>
<gene>
    <name evidence="2" type="ORF">CJF39_13365</name>
</gene>
<keyword evidence="1" id="KW-1133">Transmembrane helix</keyword>
<dbReference type="EMBL" id="NQKI01000019">
    <property type="protein sequence ID" value="OZY59029.1"/>
    <property type="molecule type" value="Genomic_DNA"/>
</dbReference>
<evidence type="ECO:0000313" key="2">
    <source>
        <dbReference type="EMBL" id="OZY59029.1"/>
    </source>
</evidence>
<organism evidence="2 3">
    <name type="scientific">Pseudomonas lundensis</name>
    <dbReference type="NCBI Taxonomy" id="86185"/>
    <lineage>
        <taxon>Bacteria</taxon>
        <taxon>Pseudomonadati</taxon>
        <taxon>Pseudomonadota</taxon>
        <taxon>Gammaproteobacteria</taxon>
        <taxon>Pseudomonadales</taxon>
        <taxon>Pseudomonadaceae</taxon>
        <taxon>Pseudomonas</taxon>
    </lineage>
</organism>
<name>A0A266N9C1_9PSED</name>
<dbReference type="RefSeq" id="WP_094993855.1">
    <property type="nucleotide sequence ID" value="NZ_NQKI01000019.1"/>
</dbReference>
<dbReference type="AlphaFoldDB" id="A0A266N9C1"/>
<dbReference type="OrthoDB" id="7006800at2"/>
<dbReference type="Proteomes" id="UP000215788">
    <property type="component" value="Unassembled WGS sequence"/>
</dbReference>
<evidence type="ECO:0000313" key="3">
    <source>
        <dbReference type="Proteomes" id="UP000215788"/>
    </source>
</evidence>